<name>A0A2G8RQ49_9APHY</name>
<proteinExistence type="predicted"/>
<evidence type="ECO:0000313" key="2">
    <source>
        <dbReference type="EMBL" id="PIL23621.1"/>
    </source>
</evidence>
<reference evidence="2 3" key="1">
    <citation type="journal article" date="2015" name="Sci. Rep.">
        <title>Chromosome-level genome map provides insights into diverse defense mechanisms in the medicinal fungus Ganoderma sinense.</title>
        <authorList>
            <person name="Zhu Y."/>
            <person name="Xu J."/>
            <person name="Sun C."/>
            <person name="Zhou S."/>
            <person name="Xu H."/>
            <person name="Nelson D.R."/>
            <person name="Qian J."/>
            <person name="Song J."/>
            <person name="Luo H."/>
            <person name="Xiang L."/>
            <person name="Li Y."/>
            <person name="Xu Z."/>
            <person name="Ji A."/>
            <person name="Wang L."/>
            <person name="Lu S."/>
            <person name="Hayward A."/>
            <person name="Sun W."/>
            <person name="Li X."/>
            <person name="Schwartz D.C."/>
            <person name="Wang Y."/>
            <person name="Chen S."/>
        </authorList>
    </citation>
    <scope>NUCLEOTIDE SEQUENCE [LARGE SCALE GENOMIC DNA]</scope>
    <source>
        <strain evidence="2 3">ZZ0214-1</strain>
    </source>
</reference>
<gene>
    <name evidence="2" type="ORF">GSI_14934</name>
</gene>
<protein>
    <submittedName>
        <fullName evidence="2">Uncharacterized protein</fullName>
    </submittedName>
</protein>
<accession>A0A2G8RQ49</accession>
<dbReference type="Proteomes" id="UP000230002">
    <property type="component" value="Unassembled WGS sequence"/>
</dbReference>
<keyword evidence="3" id="KW-1185">Reference proteome</keyword>
<sequence>MPLPTFSPLCHHDTSKVTRQRRLSALRCRQGGARHAQRRCQPLLGGSPVLCPLSPAFCPQRSPRNVRPRASCDSIDGERDAVSEDSSVEILSCHKPLTHSPARQGCPLARAPNARRLRRSPMLEARRVMHGAARTMILPHPRREDAGVRVGSSVPHASRGLDPGCHSLRIRIQARSRSRSHRRRVRADIDARRGRRDSSRLRNVWLNRSTAAARGALTRGMERWPQAEDPSAIRYLASIEAPSGAAAVSGDHDHDPGRVLSMQLGGVLGAEHRTWT</sequence>
<dbReference type="EMBL" id="AYKW01000068">
    <property type="protein sequence ID" value="PIL23621.1"/>
    <property type="molecule type" value="Genomic_DNA"/>
</dbReference>
<evidence type="ECO:0000313" key="3">
    <source>
        <dbReference type="Proteomes" id="UP000230002"/>
    </source>
</evidence>
<comment type="caution">
    <text evidence="2">The sequence shown here is derived from an EMBL/GenBank/DDBJ whole genome shotgun (WGS) entry which is preliminary data.</text>
</comment>
<organism evidence="2 3">
    <name type="scientific">Ganoderma sinense ZZ0214-1</name>
    <dbReference type="NCBI Taxonomy" id="1077348"/>
    <lineage>
        <taxon>Eukaryota</taxon>
        <taxon>Fungi</taxon>
        <taxon>Dikarya</taxon>
        <taxon>Basidiomycota</taxon>
        <taxon>Agaricomycotina</taxon>
        <taxon>Agaricomycetes</taxon>
        <taxon>Polyporales</taxon>
        <taxon>Polyporaceae</taxon>
        <taxon>Ganoderma</taxon>
    </lineage>
</organism>
<dbReference type="AlphaFoldDB" id="A0A2G8RQ49"/>
<evidence type="ECO:0000256" key="1">
    <source>
        <dbReference type="SAM" id="MobiDB-lite"/>
    </source>
</evidence>
<feature type="region of interest" description="Disordered" evidence="1">
    <location>
        <begin position="145"/>
        <end position="164"/>
    </location>
</feature>